<evidence type="ECO:0000256" key="15">
    <source>
        <dbReference type="ARBA" id="ARBA00041260"/>
    </source>
</evidence>
<dbReference type="InterPro" id="IPR050386">
    <property type="entry name" value="Glycosyl_hydrolase_5"/>
</dbReference>
<dbReference type="GO" id="GO:0005576">
    <property type="term" value="C:extracellular region"/>
    <property type="evidence" value="ECO:0007669"/>
    <property type="project" value="TreeGrafter"/>
</dbReference>
<comment type="catalytic activity">
    <reaction evidence="12">
        <text>Successive hydrolysis of beta-D-glucose units from the non-reducing ends of (1-&gt;3)-beta-D-glucans, releasing alpha-glucose.</text>
        <dbReference type="EC" id="3.2.1.58"/>
    </reaction>
</comment>
<dbReference type="PANTHER" id="PTHR31297">
    <property type="entry name" value="GLUCAN ENDO-1,6-BETA-GLUCOSIDASE B"/>
    <property type="match status" value="1"/>
</dbReference>
<comment type="caution">
    <text evidence="18">The sequence shown here is derived from an EMBL/GenBank/DDBJ whole genome shotgun (WGS) entry which is preliminary data.</text>
</comment>
<keyword evidence="3" id="KW-1003">Cell membrane</keyword>
<organism evidence="18 19">
    <name type="scientific">Syncephalastrum racemosum</name>
    <name type="common">Filamentous fungus</name>
    <dbReference type="NCBI Taxonomy" id="13706"/>
    <lineage>
        <taxon>Eukaryota</taxon>
        <taxon>Fungi</taxon>
        <taxon>Fungi incertae sedis</taxon>
        <taxon>Mucoromycota</taxon>
        <taxon>Mucoromycotina</taxon>
        <taxon>Mucoromycetes</taxon>
        <taxon>Mucorales</taxon>
        <taxon>Syncephalastraceae</taxon>
        <taxon>Syncephalastrum</taxon>
    </lineage>
</organism>
<sequence length="370" mass="43270">LFDQFDKSDNVVDEYGLCKKLGPEKARRQLQSHYETFIQEEDFKKLAEMGFNHIRIPTGHWAVDVDKDEPYVPYLSWQYLLRGIQWARKYGLRVMVELHTAPGSQNGWNHSGRYGSVGWLNGTDGEANAERTLKIIDTMVSFFNKTEWDHVVPVFGVINEPAIFRIETKRVQDWYRKSYKAIRERNKDIWLTYHDGFIGLNSWNKFFTDFSHTVLETHMYMIFDDGLVQMPRAKQAAFPCHDWRNTLDQSHSGASTMVGEFSLATNDCGKYLNGVGLGTRYEGTLEGSSPGCDTCNCSSVVDWRNWSDDYKKFLKSFVEHQMDAFERSSIGWFFWTYKTEDHVNAHWDYQLGWEEGWLPKKVYDRQHSCS</sequence>
<dbReference type="EC" id="3.2.1.58" evidence="14"/>
<evidence type="ECO:0000313" key="18">
    <source>
        <dbReference type="EMBL" id="ORY97554.1"/>
    </source>
</evidence>
<comment type="function">
    <text evidence="13">Glucosidase involved in the degradation of cellulosic biomass. Active on lichenan.</text>
</comment>
<dbReference type="PANTHER" id="PTHR31297:SF34">
    <property type="entry name" value="GLUCAN 1,3-BETA-GLUCOSIDASE 2"/>
    <property type="match status" value="1"/>
</dbReference>
<keyword evidence="7" id="KW-1133">Transmembrane helix</keyword>
<dbReference type="EMBL" id="MCGN01000004">
    <property type="protein sequence ID" value="ORY97554.1"/>
    <property type="molecule type" value="Genomic_DNA"/>
</dbReference>
<comment type="similarity">
    <text evidence="2 16">Belongs to the glycosyl hydrolase 5 (cellulase A) family.</text>
</comment>
<keyword evidence="4" id="KW-0812">Transmembrane</keyword>
<dbReference type="InterPro" id="IPR001547">
    <property type="entry name" value="Glyco_hydro_5"/>
</dbReference>
<feature type="non-terminal residue" evidence="18">
    <location>
        <position position="1"/>
    </location>
</feature>
<evidence type="ECO:0000256" key="4">
    <source>
        <dbReference type="ARBA" id="ARBA00022692"/>
    </source>
</evidence>
<dbReference type="Gene3D" id="3.20.20.80">
    <property type="entry name" value="Glycosidases"/>
    <property type="match status" value="1"/>
</dbReference>
<gene>
    <name evidence="18" type="ORF">BCR43DRAFT_406458</name>
</gene>
<keyword evidence="10 16" id="KW-0326">Glycosidase</keyword>
<keyword evidence="11" id="KW-0961">Cell wall biogenesis/degradation</keyword>
<dbReference type="OrthoDB" id="62120at2759"/>
<evidence type="ECO:0000256" key="7">
    <source>
        <dbReference type="ARBA" id="ARBA00022989"/>
    </source>
</evidence>
<evidence type="ECO:0000256" key="12">
    <source>
        <dbReference type="ARBA" id="ARBA00036824"/>
    </source>
</evidence>
<keyword evidence="6" id="KW-0735">Signal-anchor</keyword>
<dbReference type="GO" id="GO:0071555">
    <property type="term" value="P:cell wall organization"/>
    <property type="evidence" value="ECO:0007669"/>
    <property type="project" value="UniProtKB-KW"/>
</dbReference>
<dbReference type="GO" id="GO:0005886">
    <property type="term" value="C:plasma membrane"/>
    <property type="evidence" value="ECO:0007669"/>
    <property type="project" value="UniProtKB-SubCell"/>
</dbReference>
<reference evidence="18 19" key="1">
    <citation type="submission" date="2016-07" db="EMBL/GenBank/DDBJ databases">
        <title>Pervasive Adenine N6-methylation of Active Genes in Fungi.</title>
        <authorList>
            <consortium name="DOE Joint Genome Institute"/>
            <person name="Mondo S.J."/>
            <person name="Dannebaum R.O."/>
            <person name="Kuo R.C."/>
            <person name="Labutti K."/>
            <person name="Haridas S."/>
            <person name="Kuo A."/>
            <person name="Salamov A."/>
            <person name="Ahrendt S.R."/>
            <person name="Lipzen A."/>
            <person name="Sullivan W."/>
            <person name="Andreopoulos W.B."/>
            <person name="Clum A."/>
            <person name="Lindquist E."/>
            <person name="Daum C."/>
            <person name="Ramamoorthy G.K."/>
            <person name="Gryganskyi A."/>
            <person name="Culley D."/>
            <person name="Magnuson J.K."/>
            <person name="James T.Y."/>
            <person name="O'Malley M.A."/>
            <person name="Stajich J.E."/>
            <person name="Spatafora J.W."/>
            <person name="Visel A."/>
            <person name="Grigoriev I.V."/>
        </authorList>
    </citation>
    <scope>NUCLEOTIDE SEQUENCE [LARGE SCALE GENOMIC DNA]</scope>
    <source>
        <strain evidence="18 19">NRRL 2496</strain>
    </source>
</reference>
<protein>
    <recommendedName>
        <fullName evidence="14">glucan 1,3-beta-glucosidase</fullName>
        <ecNumber evidence="14">3.2.1.58</ecNumber>
    </recommendedName>
    <alternativeName>
        <fullName evidence="15">Exo-1,3-beta-glucanase D</fullName>
    </alternativeName>
</protein>
<evidence type="ECO:0000313" key="19">
    <source>
        <dbReference type="Proteomes" id="UP000242180"/>
    </source>
</evidence>
<keyword evidence="9" id="KW-0325">Glycoprotein</keyword>
<dbReference type="GO" id="GO:0009251">
    <property type="term" value="P:glucan catabolic process"/>
    <property type="evidence" value="ECO:0007669"/>
    <property type="project" value="TreeGrafter"/>
</dbReference>
<evidence type="ECO:0000256" key="1">
    <source>
        <dbReference type="ARBA" id="ARBA00004401"/>
    </source>
</evidence>
<feature type="domain" description="Glycoside hydrolase family 5" evidence="17">
    <location>
        <begin position="34"/>
        <end position="266"/>
    </location>
</feature>
<dbReference type="OMA" id="EPANEPW"/>
<evidence type="ECO:0000256" key="11">
    <source>
        <dbReference type="ARBA" id="ARBA00023316"/>
    </source>
</evidence>
<evidence type="ECO:0000256" key="14">
    <source>
        <dbReference type="ARBA" id="ARBA00038929"/>
    </source>
</evidence>
<evidence type="ECO:0000256" key="3">
    <source>
        <dbReference type="ARBA" id="ARBA00022475"/>
    </source>
</evidence>
<comment type="subcellular location">
    <subcellularLocation>
        <location evidence="1">Cell membrane</location>
        <topology evidence="1">Single-pass type II membrane protein</topology>
    </subcellularLocation>
</comment>
<evidence type="ECO:0000256" key="5">
    <source>
        <dbReference type="ARBA" id="ARBA00022801"/>
    </source>
</evidence>
<dbReference type="STRING" id="13706.A0A1X2HF12"/>
<dbReference type="AlphaFoldDB" id="A0A1X2HF12"/>
<dbReference type="SUPFAM" id="SSF51445">
    <property type="entry name" value="(Trans)glycosidases"/>
    <property type="match status" value="1"/>
</dbReference>
<proteinExistence type="inferred from homology"/>
<accession>A0A1X2HF12</accession>
<evidence type="ECO:0000256" key="6">
    <source>
        <dbReference type="ARBA" id="ARBA00022968"/>
    </source>
</evidence>
<dbReference type="Proteomes" id="UP000242180">
    <property type="component" value="Unassembled WGS sequence"/>
</dbReference>
<keyword evidence="8" id="KW-0472">Membrane</keyword>
<dbReference type="FunCoup" id="A0A1X2HF12">
    <property type="interactions" value="39"/>
</dbReference>
<evidence type="ECO:0000256" key="2">
    <source>
        <dbReference type="ARBA" id="ARBA00005641"/>
    </source>
</evidence>
<evidence type="ECO:0000259" key="17">
    <source>
        <dbReference type="Pfam" id="PF00150"/>
    </source>
</evidence>
<dbReference type="InParanoid" id="A0A1X2HF12"/>
<dbReference type="Pfam" id="PF00150">
    <property type="entry name" value="Cellulase"/>
    <property type="match status" value="1"/>
</dbReference>
<keyword evidence="5 16" id="KW-0378">Hydrolase</keyword>
<name>A0A1X2HF12_SYNRA</name>
<dbReference type="GO" id="GO:0004338">
    <property type="term" value="F:glucan exo-1,3-beta-glucosidase activity"/>
    <property type="evidence" value="ECO:0007669"/>
    <property type="project" value="UniProtKB-EC"/>
</dbReference>
<dbReference type="InterPro" id="IPR017853">
    <property type="entry name" value="GH"/>
</dbReference>
<evidence type="ECO:0000256" key="8">
    <source>
        <dbReference type="ARBA" id="ARBA00023136"/>
    </source>
</evidence>
<keyword evidence="19" id="KW-1185">Reference proteome</keyword>
<evidence type="ECO:0000256" key="10">
    <source>
        <dbReference type="ARBA" id="ARBA00023295"/>
    </source>
</evidence>
<evidence type="ECO:0000256" key="9">
    <source>
        <dbReference type="ARBA" id="ARBA00023180"/>
    </source>
</evidence>
<evidence type="ECO:0000256" key="13">
    <source>
        <dbReference type="ARBA" id="ARBA00037126"/>
    </source>
</evidence>
<feature type="non-terminal residue" evidence="18">
    <location>
        <position position="370"/>
    </location>
</feature>
<evidence type="ECO:0000256" key="16">
    <source>
        <dbReference type="RuleBase" id="RU361153"/>
    </source>
</evidence>
<dbReference type="GO" id="GO:0009986">
    <property type="term" value="C:cell surface"/>
    <property type="evidence" value="ECO:0007669"/>
    <property type="project" value="TreeGrafter"/>
</dbReference>